<feature type="domain" description="Cadherin" evidence="10">
    <location>
        <begin position="161"/>
        <end position="265"/>
    </location>
</feature>
<evidence type="ECO:0000256" key="4">
    <source>
        <dbReference type="ARBA" id="ARBA00022837"/>
    </source>
</evidence>
<evidence type="ECO:0000256" key="6">
    <source>
        <dbReference type="ARBA" id="ARBA00023136"/>
    </source>
</evidence>
<keyword evidence="3" id="KW-0677">Repeat</keyword>
<sequence length="301" mass="34306">MILCVWILLLLHGASSLKEEKVLAQHYENIEKNTIIRMLPSDQRRNYTFQLANPSNFVKVDPISGYIRCKVSPDAETLCDRASPHIDPDIGGQIDCADGSVTVNFEVNKAEKGKGIETIYRVSFRVLDQDDNDPRFDKKQHQIELRELIHKSDYQIILPKASDADIDQKNQRICYTDEVEDAHSKLAMRDFLQFSVSNGEPTLTLLKDADAEEYSKIEFFLLAKAASSSDFDAECSRNSNDRFDRFDRLNVTITIKDMNDNPPTFEQSLYKLSLSEDSPPDNIILKVSSLSDSQNKPVSFW</sequence>
<comment type="caution">
    <text evidence="11">The sequence shown here is derived from an EMBL/GenBank/DDBJ whole genome shotgun (WGS) entry which is preliminary data.</text>
</comment>
<dbReference type="EMBL" id="JBJKFK010000096">
    <property type="protein sequence ID" value="KAL3319851.1"/>
    <property type="molecule type" value="Genomic_DNA"/>
</dbReference>
<keyword evidence="9" id="KW-0732">Signal</keyword>
<evidence type="ECO:0000256" key="7">
    <source>
        <dbReference type="ARBA" id="ARBA00023180"/>
    </source>
</evidence>
<dbReference type="GO" id="GO:0005509">
    <property type="term" value="F:calcium ion binding"/>
    <property type="evidence" value="ECO:0007669"/>
    <property type="project" value="UniProtKB-UniRule"/>
</dbReference>
<evidence type="ECO:0000313" key="11">
    <source>
        <dbReference type="EMBL" id="KAL3319851.1"/>
    </source>
</evidence>
<dbReference type="AlphaFoldDB" id="A0ABD2QN27"/>
<dbReference type="PANTHER" id="PTHR24028:SF328">
    <property type="entry name" value="CADHERIN-3"/>
    <property type="match status" value="1"/>
</dbReference>
<dbReference type="InterPro" id="IPR015919">
    <property type="entry name" value="Cadherin-like_sf"/>
</dbReference>
<accession>A0ABD2QN27</accession>
<proteinExistence type="predicted"/>
<keyword evidence="4 8" id="KW-0106">Calcium</keyword>
<evidence type="ECO:0000313" key="12">
    <source>
        <dbReference type="Proteomes" id="UP001626550"/>
    </source>
</evidence>
<dbReference type="PROSITE" id="PS50268">
    <property type="entry name" value="CADHERIN_2"/>
    <property type="match status" value="1"/>
</dbReference>
<reference evidence="11 12" key="1">
    <citation type="submission" date="2024-11" db="EMBL/GenBank/DDBJ databases">
        <title>Adaptive evolution of stress response genes in parasites aligns with host niche diversity.</title>
        <authorList>
            <person name="Hahn C."/>
            <person name="Resl P."/>
        </authorList>
    </citation>
    <scope>NUCLEOTIDE SEQUENCE [LARGE SCALE GENOMIC DNA]</scope>
    <source>
        <strain evidence="11">EGGRZ-B1_66</strain>
        <tissue evidence="11">Body</tissue>
    </source>
</reference>
<evidence type="ECO:0000256" key="8">
    <source>
        <dbReference type="PROSITE-ProRule" id="PRU00043"/>
    </source>
</evidence>
<evidence type="ECO:0000256" key="3">
    <source>
        <dbReference type="ARBA" id="ARBA00022737"/>
    </source>
</evidence>
<dbReference type="SUPFAM" id="SSF49313">
    <property type="entry name" value="Cadherin-like"/>
    <property type="match status" value="2"/>
</dbReference>
<evidence type="ECO:0000256" key="5">
    <source>
        <dbReference type="ARBA" id="ARBA00022989"/>
    </source>
</evidence>
<evidence type="ECO:0000259" key="10">
    <source>
        <dbReference type="PROSITE" id="PS50268"/>
    </source>
</evidence>
<protein>
    <submittedName>
        <fullName evidence="11">Long-chain fatty acid transporter fat1</fullName>
    </submittedName>
</protein>
<keyword evidence="5" id="KW-1133">Transmembrane helix</keyword>
<keyword evidence="6" id="KW-0472">Membrane</keyword>
<dbReference type="InterPro" id="IPR002126">
    <property type="entry name" value="Cadherin-like_dom"/>
</dbReference>
<evidence type="ECO:0000256" key="1">
    <source>
        <dbReference type="ARBA" id="ARBA00004167"/>
    </source>
</evidence>
<feature type="chain" id="PRO_5044749049" evidence="9">
    <location>
        <begin position="17"/>
        <end position="301"/>
    </location>
</feature>
<dbReference type="PROSITE" id="PS00232">
    <property type="entry name" value="CADHERIN_1"/>
    <property type="match status" value="1"/>
</dbReference>
<dbReference type="PRINTS" id="PR00205">
    <property type="entry name" value="CADHERIN"/>
</dbReference>
<comment type="subcellular location">
    <subcellularLocation>
        <location evidence="1">Membrane</location>
        <topology evidence="1">Single-pass membrane protein</topology>
    </subcellularLocation>
</comment>
<keyword evidence="7" id="KW-0325">Glycoprotein</keyword>
<evidence type="ECO:0000256" key="9">
    <source>
        <dbReference type="SAM" id="SignalP"/>
    </source>
</evidence>
<keyword evidence="2" id="KW-0812">Transmembrane</keyword>
<dbReference type="InterPro" id="IPR020894">
    <property type="entry name" value="Cadherin_CS"/>
</dbReference>
<dbReference type="InterPro" id="IPR050174">
    <property type="entry name" value="Protocadherin/Cadherin-CA"/>
</dbReference>
<dbReference type="GO" id="GO:0016020">
    <property type="term" value="C:membrane"/>
    <property type="evidence" value="ECO:0007669"/>
    <property type="project" value="UniProtKB-SubCell"/>
</dbReference>
<dbReference type="Gene3D" id="2.60.40.60">
    <property type="entry name" value="Cadherins"/>
    <property type="match status" value="3"/>
</dbReference>
<dbReference type="Proteomes" id="UP001626550">
    <property type="component" value="Unassembled WGS sequence"/>
</dbReference>
<name>A0ABD2QN27_9PLAT</name>
<keyword evidence="12" id="KW-1185">Reference proteome</keyword>
<dbReference type="CDD" id="cd11304">
    <property type="entry name" value="Cadherin_repeat"/>
    <property type="match status" value="1"/>
</dbReference>
<organism evidence="11 12">
    <name type="scientific">Cichlidogyrus casuarinus</name>
    <dbReference type="NCBI Taxonomy" id="1844966"/>
    <lineage>
        <taxon>Eukaryota</taxon>
        <taxon>Metazoa</taxon>
        <taxon>Spiralia</taxon>
        <taxon>Lophotrochozoa</taxon>
        <taxon>Platyhelminthes</taxon>
        <taxon>Monogenea</taxon>
        <taxon>Monopisthocotylea</taxon>
        <taxon>Dactylogyridea</taxon>
        <taxon>Ancyrocephalidae</taxon>
        <taxon>Cichlidogyrus</taxon>
    </lineage>
</organism>
<gene>
    <name evidence="11" type="primary">FAT1_1</name>
    <name evidence="11" type="ORF">Ciccas_001465</name>
</gene>
<dbReference type="PANTHER" id="PTHR24028">
    <property type="entry name" value="CADHERIN-87A"/>
    <property type="match status" value="1"/>
</dbReference>
<feature type="signal peptide" evidence="9">
    <location>
        <begin position="1"/>
        <end position="16"/>
    </location>
</feature>
<evidence type="ECO:0000256" key="2">
    <source>
        <dbReference type="ARBA" id="ARBA00022692"/>
    </source>
</evidence>